<organism evidence="2 3">
    <name type="scientific">miscellaneous Crenarchaeota group-1 archaeon SG8-32-1</name>
    <dbReference type="NCBI Taxonomy" id="1685124"/>
    <lineage>
        <taxon>Archaea</taxon>
        <taxon>Candidatus Bathyarchaeota</taxon>
        <taxon>MCG-1</taxon>
    </lineage>
</organism>
<name>A0A0M0BW95_9ARCH</name>
<evidence type="ECO:0000313" key="3">
    <source>
        <dbReference type="Proteomes" id="UP000037237"/>
    </source>
</evidence>
<evidence type="ECO:0000256" key="1">
    <source>
        <dbReference type="SAM" id="Phobius"/>
    </source>
</evidence>
<feature type="transmembrane region" description="Helical" evidence="1">
    <location>
        <begin position="208"/>
        <end position="231"/>
    </location>
</feature>
<feature type="transmembrane region" description="Helical" evidence="1">
    <location>
        <begin position="51"/>
        <end position="78"/>
    </location>
</feature>
<reference evidence="2 3" key="1">
    <citation type="submission" date="2015-06" db="EMBL/GenBank/DDBJ databases">
        <title>New insights into the roles of widespread benthic archaea in carbon and nitrogen cycling.</title>
        <authorList>
            <person name="Lazar C.S."/>
            <person name="Baker B.J."/>
            <person name="Seitz K.W."/>
            <person name="Hyde A.S."/>
            <person name="Dick G.J."/>
            <person name="Hinrichs K.-U."/>
            <person name="Teske A.P."/>
        </authorList>
    </citation>
    <scope>NUCLEOTIDE SEQUENCE [LARGE SCALE GENOMIC DNA]</scope>
    <source>
        <strain evidence="2">SG8-32-1</strain>
    </source>
</reference>
<dbReference type="Proteomes" id="UP000037237">
    <property type="component" value="Unassembled WGS sequence"/>
</dbReference>
<keyword evidence="1" id="KW-1133">Transmembrane helix</keyword>
<evidence type="ECO:0000313" key="2">
    <source>
        <dbReference type="EMBL" id="KON32877.1"/>
    </source>
</evidence>
<sequence>MGYIGHKVNTWIFITLCSLLGWITYWVPPGIYRFFSFDGTPWEIAVQEYGLFFMVMELSAAVGMLLRFVGVFLAILAIKEFWPHNVWNRNKSFFEVKNWVSSALVMEAIYYALLLPSGLLMVGFNSFRSLSSILLGIDYLLMVFFTVPFLLILAIKSYRSRIEGFKAWRWTAVTIVAYIVALWANSVFKWLDRIIVEGFTFFYEGMNALGALNSLVLMSLALIFSIIGAFSLAKQDLGSSFKWLGLAFTMVGLHYLVYVVYSYLVGMLGFLVIAEIWAIPLLGLGITMLRTKKEKTRKEF</sequence>
<keyword evidence="1" id="KW-0812">Transmembrane</keyword>
<feature type="transmembrane region" description="Helical" evidence="1">
    <location>
        <begin position="99"/>
        <end position="124"/>
    </location>
</feature>
<accession>A0A0M0BW95</accession>
<feature type="transmembrane region" description="Helical" evidence="1">
    <location>
        <begin position="130"/>
        <end position="155"/>
    </location>
</feature>
<feature type="transmembrane region" description="Helical" evidence="1">
    <location>
        <begin position="243"/>
        <end position="261"/>
    </location>
</feature>
<feature type="transmembrane region" description="Helical" evidence="1">
    <location>
        <begin position="167"/>
        <end position="188"/>
    </location>
</feature>
<feature type="transmembrane region" description="Helical" evidence="1">
    <location>
        <begin position="12"/>
        <end position="31"/>
    </location>
</feature>
<feature type="transmembrane region" description="Helical" evidence="1">
    <location>
        <begin position="267"/>
        <end position="289"/>
    </location>
</feature>
<dbReference type="AlphaFoldDB" id="A0A0M0BW95"/>
<keyword evidence="1" id="KW-0472">Membrane</keyword>
<dbReference type="EMBL" id="LFWU01000049">
    <property type="protein sequence ID" value="KON32877.1"/>
    <property type="molecule type" value="Genomic_DNA"/>
</dbReference>
<comment type="caution">
    <text evidence="2">The sequence shown here is derived from an EMBL/GenBank/DDBJ whole genome shotgun (WGS) entry which is preliminary data.</text>
</comment>
<gene>
    <name evidence="2" type="ORF">AC477_02315</name>
</gene>
<protein>
    <submittedName>
        <fullName evidence="2">Uncharacterized protein</fullName>
    </submittedName>
</protein>
<proteinExistence type="predicted"/>